<keyword evidence="2" id="KW-1185">Reference proteome</keyword>
<organism evidence="1 2">
    <name type="scientific">Fusibacter tunisiensis</name>
    <dbReference type="NCBI Taxonomy" id="1008308"/>
    <lineage>
        <taxon>Bacteria</taxon>
        <taxon>Bacillati</taxon>
        <taxon>Bacillota</taxon>
        <taxon>Clostridia</taxon>
        <taxon>Eubacteriales</taxon>
        <taxon>Eubacteriales Family XII. Incertae Sedis</taxon>
        <taxon>Fusibacter</taxon>
    </lineage>
</organism>
<evidence type="ECO:0000313" key="2">
    <source>
        <dbReference type="Proteomes" id="UP000767854"/>
    </source>
</evidence>
<sequence>MGKRMCKLIKEDFHETQFKEFVSLVNHPKFVCRKCGHVANEDDILCKPRKMKVKHKEKNKNKES</sequence>
<comment type="caution">
    <text evidence="1">The sequence shown here is derived from an EMBL/GenBank/DDBJ whole genome shotgun (WGS) entry which is preliminary data.</text>
</comment>
<evidence type="ECO:0000313" key="1">
    <source>
        <dbReference type="EMBL" id="MBM7561708.1"/>
    </source>
</evidence>
<accession>A0ABS2MQP0</accession>
<dbReference type="RefSeq" id="WP_204663474.1">
    <property type="nucleotide sequence ID" value="NZ_JAFBDT010000007.1"/>
</dbReference>
<name>A0ABS2MQP0_9FIRM</name>
<dbReference type="Proteomes" id="UP000767854">
    <property type="component" value="Unassembled WGS sequence"/>
</dbReference>
<gene>
    <name evidence="1" type="ORF">JOC49_001249</name>
</gene>
<proteinExistence type="predicted"/>
<reference evidence="1 2" key="1">
    <citation type="submission" date="2021-01" db="EMBL/GenBank/DDBJ databases">
        <title>Genomic Encyclopedia of Type Strains, Phase IV (KMG-IV): sequencing the most valuable type-strain genomes for metagenomic binning, comparative biology and taxonomic classification.</title>
        <authorList>
            <person name="Goeker M."/>
        </authorList>
    </citation>
    <scope>NUCLEOTIDE SEQUENCE [LARGE SCALE GENOMIC DNA]</scope>
    <source>
        <strain evidence="1 2">DSM 24436</strain>
    </source>
</reference>
<dbReference type="EMBL" id="JAFBDT010000007">
    <property type="protein sequence ID" value="MBM7561708.1"/>
    <property type="molecule type" value="Genomic_DNA"/>
</dbReference>
<protein>
    <submittedName>
        <fullName evidence="1">Transcription initiation factor TFIIIB Brf1 subunit/transcription initiation factor TFIIB</fullName>
    </submittedName>
</protein>